<accession>A0ABW4XQM1</accession>
<dbReference type="Pfam" id="PF09695">
    <property type="entry name" value="YtfJ_HI0045"/>
    <property type="match status" value="1"/>
</dbReference>
<organism evidence="2 3">
    <name type="scientific">Corallincola platygyrae</name>
    <dbReference type="NCBI Taxonomy" id="1193278"/>
    <lineage>
        <taxon>Bacteria</taxon>
        <taxon>Pseudomonadati</taxon>
        <taxon>Pseudomonadota</taxon>
        <taxon>Gammaproteobacteria</taxon>
        <taxon>Alteromonadales</taxon>
        <taxon>Psychromonadaceae</taxon>
        <taxon>Corallincola</taxon>
    </lineage>
</organism>
<keyword evidence="1" id="KW-0732">Signal</keyword>
<evidence type="ECO:0000256" key="1">
    <source>
        <dbReference type="SAM" id="SignalP"/>
    </source>
</evidence>
<comment type="caution">
    <text evidence="2">The sequence shown here is derived from an EMBL/GenBank/DDBJ whole genome shotgun (WGS) entry which is preliminary data.</text>
</comment>
<dbReference type="InterPro" id="IPR006513">
    <property type="entry name" value="YtfJ_HI0045"/>
</dbReference>
<name>A0ABW4XQM1_9GAMM</name>
<dbReference type="Proteomes" id="UP001597380">
    <property type="component" value="Unassembled WGS sequence"/>
</dbReference>
<keyword evidence="3" id="KW-1185">Reference proteome</keyword>
<evidence type="ECO:0000313" key="3">
    <source>
        <dbReference type="Proteomes" id="UP001597380"/>
    </source>
</evidence>
<gene>
    <name evidence="2" type="ORF">ACFSJ3_14870</name>
</gene>
<feature type="signal peptide" evidence="1">
    <location>
        <begin position="1"/>
        <end position="21"/>
    </location>
</feature>
<dbReference type="NCBIfam" id="TIGR01626">
    <property type="entry name" value="ytfJ_HI0045"/>
    <property type="match status" value="1"/>
</dbReference>
<sequence length="191" mass="20964">MRVIQRVLGIALLLCSTSSTALTVGVTPPKVDVSNKGLMALQGSEIEYQDWSSQQLTGKARVVVHIAAKKSANEINQDAIQALTQANLPITYFQTTTIVNASDRVWGTQKFIRNLLEERTAAEPNAQFVLDNKGRVRTGWGLKKGDSAIFVFDGNGSLLWYKEGRLDILDIEAMMQKINNEIARLSAGNAD</sequence>
<protein>
    <submittedName>
        <fullName evidence="2">YtfJ family protein</fullName>
    </submittedName>
</protein>
<dbReference type="EMBL" id="JBHUHT010000017">
    <property type="protein sequence ID" value="MFD2097277.1"/>
    <property type="molecule type" value="Genomic_DNA"/>
</dbReference>
<feature type="chain" id="PRO_5046794016" evidence="1">
    <location>
        <begin position="22"/>
        <end position="191"/>
    </location>
</feature>
<dbReference type="RefSeq" id="WP_345340438.1">
    <property type="nucleotide sequence ID" value="NZ_BAABLI010000015.1"/>
</dbReference>
<proteinExistence type="predicted"/>
<evidence type="ECO:0000313" key="2">
    <source>
        <dbReference type="EMBL" id="MFD2097277.1"/>
    </source>
</evidence>
<reference evidence="3" key="1">
    <citation type="journal article" date="2019" name="Int. J. Syst. Evol. Microbiol.">
        <title>The Global Catalogue of Microorganisms (GCM) 10K type strain sequencing project: providing services to taxonomists for standard genome sequencing and annotation.</title>
        <authorList>
            <consortium name="The Broad Institute Genomics Platform"/>
            <consortium name="The Broad Institute Genome Sequencing Center for Infectious Disease"/>
            <person name="Wu L."/>
            <person name="Ma J."/>
        </authorList>
    </citation>
    <scope>NUCLEOTIDE SEQUENCE [LARGE SCALE GENOMIC DNA]</scope>
    <source>
        <strain evidence="3">CGMCC 1.10992</strain>
    </source>
</reference>